<keyword evidence="1" id="KW-0812">Transmembrane</keyword>
<dbReference type="RefSeq" id="WP_205281391.1">
    <property type="nucleotide sequence ID" value="NZ_JAFFPU010000075.1"/>
</dbReference>
<keyword evidence="1" id="KW-1133">Transmembrane helix</keyword>
<proteinExistence type="predicted"/>
<feature type="transmembrane region" description="Helical" evidence="1">
    <location>
        <begin position="95"/>
        <end position="121"/>
    </location>
</feature>
<evidence type="ECO:0000313" key="2">
    <source>
        <dbReference type="EMBL" id="MBM9579461.1"/>
    </source>
</evidence>
<evidence type="ECO:0000256" key="1">
    <source>
        <dbReference type="SAM" id="Phobius"/>
    </source>
</evidence>
<evidence type="ECO:0008006" key="4">
    <source>
        <dbReference type="Google" id="ProtNLM"/>
    </source>
</evidence>
<feature type="transmembrane region" description="Helical" evidence="1">
    <location>
        <begin position="50"/>
        <end position="75"/>
    </location>
</feature>
<dbReference type="Proteomes" id="UP000724686">
    <property type="component" value="Unassembled WGS sequence"/>
</dbReference>
<keyword evidence="3" id="KW-1185">Reference proteome</keyword>
<accession>A0ABS2UGF3</accession>
<sequence>MKSFLKRKLGVIVRVGNLSIVPTFVSLGFLLAFLFVPFLKEISDRNPNLFVGIVSVFLLTAGAFFATKFGLYVIITGKAKQSLIPGILESDIPEFFARILGVFYFILGAFAFLIGIVLLLVSVF</sequence>
<organism evidence="2 3">
    <name type="scientific">Leptospira ainlahdjerensis</name>
    <dbReference type="NCBI Taxonomy" id="2810033"/>
    <lineage>
        <taxon>Bacteria</taxon>
        <taxon>Pseudomonadati</taxon>
        <taxon>Spirochaetota</taxon>
        <taxon>Spirochaetia</taxon>
        <taxon>Leptospirales</taxon>
        <taxon>Leptospiraceae</taxon>
        <taxon>Leptospira</taxon>
    </lineage>
</organism>
<dbReference type="EMBL" id="JAFFPU010000075">
    <property type="protein sequence ID" value="MBM9579461.1"/>
    <property type="molecule type" value="Genomic_DNA"/>
</dbReference>
<comment type="caution">
    <text evidence="2">The sequence shown here is derived from an EMBL/GenBank/DDBJ whole genome shotgun (WGS) entry which is preliminary data.</text>
</comment>
<evidence type="ECO:0000313" key="3">
    <source>
        <dbReference type="Proteomes" id="UP000724686"/>
    </source>
</evidence>
<name>A0ABS2UGF3_9LEPT</name>
<feature type="transmembrane region" description="Helical" evidence="1">
    <location>
        <begin position="12"/>
        <end position="38"/>
    </location>
</feature>
<protein>
    <recommendedName>
        <fullName evidence="4">DUF996 domain-containing protein</fullName>
    </recommendedName>
</protein>
<reference evidence="2 3" key="1">
    <citation type="submission" date="2021-02" db="EMBL/GenBank/DDBJ databases">
        <title>Leptospira ainlahdjerensis sp. nov., Leptospira ainazelensis sp. nov., Leptospira abararensis sp. nov. and Leptospira chreensis sp. nov., four new species isolated from water sources in Algeria.</title>
        <authorList>
            <person name="Amara Korba A."/>
            <person name="Kainiu M."/>
            <person name="Vincent A.T."/>
            <person name="Mariet J.-F."/>
            <person name="Veyrier F.J."/>
            <person name="Goarant C."/>
            <person name="Picardeau M."/>
        </authorList>
    </citation>
    <scope>NUCLEOTIDE SEQUENCE [LARGE SCALE GENOMIC DNA]</scope>
    <source>
        <strain evidence="2 3">201903070</strain>
    </source>
</reference>
<gene>
    <name evidence="2" type="ORF">JWG45_20155</name>
</gene>
<keyword evidence="1" id="KW-0472">Membrane</keyword>